<evidence type="ECO:0000313" key="7">
    <source>
        <dbReference type="Proteomes" id="UP000481087"/>
    </source>
</evidence>
<evidence type="ECO:0000259" key="5">
    <source>
        <dbReference type="Pfam" id="PF21365"/>
    </source>
</evidence>
<keyword evidence="2" id="KW-0378">Hydrolase</keyword>
<protein>
    <submittedName>
        <fullName evidence="6">DUF5110 domain-containing protein</fullName>
    </submittedName>
</protein>
<evidence type="ECO:0000313" key="6">
    <source>
        <dbReference type="EMBL" id="MZQ86256.1"/>
    </source>
</evidence>
<evidence type="ECO:0000259" key="4">
    <source>
        <dbReference type="Pfam" id="PF17137"/>
    </source>
</evidence>
<feature type="domain" description="DUF5110" evidence="4">
    <location>
        <begin position="615"/>
        <end position="682"/>
    </location>
</feature>
<dbReference type="Pfam" id="PF17137">
    <property type="entry name" value="DUF5110"/>
    <property type="match status" value="1"/>
</dbReference>
<sequence>MNMITKERLKTNPISPKKTIILGEKYRFTVLTSRLIRLEYSECGQFEDLPTQIVINRNFQTPEFEVFETAEALEIQTSELLLKYDKRAFSGKGLSIHVNDISGVYMKTWQYGEVPKDLKGTARTLDDINGALPLEPGILSKEGYSLLDDSKSLEITENGWISPRTSKATDLYFFGYGRDYRQALKDFYDLAGAMPLLPRFALGNWWSRYHPYSEEDYKMLMTEFKRKEIPFSVSVIDMDWHVTKIDPKYGSGWTGYTWNKEKFPDPKAFMSWLHDQNLKVTLNLHPADGVRPSEDMYAEMKAALGIDPERSPMIPFDFTDPKFAEAYFKVLHHPNEENGVDFWWIDWQQGSHSKIEGLDPLWMLNHYHYFDNAKHGKRPLTFSRYAGPGSHRYPIGFSGDTHATWESLRFQPYFTANASNIGYGWWSHDIGGHMLGIKDDEMVTRWIQFGVFSPINRLHSSDNIFSGKEPWNYAPQYEKVIERFLRLRHQFIPYLYAMNKRAHEQGEPIVAPMYYNDPWNDDAYPYKNQYYFGTELIVAPITDPVDKRSQVAAVNGWLPEGEWVDFFTGQIYSGNTRLTFYRGMSEIPVLAKMGSIIPLTDLSTFTNSIHNPSRLELRVFAGASGEFTMWEDNNEEEYGKESWLATKFQLSWNEQPVFTIHPAEGDLTVSPENRDYRIVLVNVPEQKVALTVNGEPVEVNCCWSNYELVVQLKDIKNTDAIQLTLAYSHIEEQDKLKRLYDYLHTTQIEFNLKLELFEMLSNETNFSKKIRNLEGRKLDSHIFGKIVEILGSRT</sequence>
<evidence type="ECO:0000259" key="3">
    <source>
        <dbReference type="Pfam" id="PF01055"/>
    </source>
</evidence>
<dbReference type="PANTHER" id="PTHR43863:SF2">
    <property type="entry name" value="MALTASE-GLUCOAMYLASE"/>
    <property type="match status" value="1"/>
</dbReference>
<dbReference type="SUPFAM" id="SSF51445">
    <property type="entry name" value="(Trans)glycosidases"/>
    <property type="match status" value="1"/>
</dbReference>
<dbReference type="PANTHER" id="PTHR43863">
    <property type="entry name" value="HYDROLASE, PUTATIVE (AFU_ORTHOLOGUE AFUA_1G03140)-RELATED"/>
    <property type="match status" value="1"/>
</dbReference>
<dbReference type="Gene3D" id="2.60.40.1180">
    <property type="entry name" value="Golgi alpha-mannosidase II"/>
    <property type="match status" value="2"/>
</dbReference>
<feature type="domain" description="Glycosyl hydrolase family 31 C-terminal" evidence="5">
    <location>
        <begin position="506"/>
        <end position="597"/>
    </location>
</feature>
<dbReference type="GO" id="GO:0005975">
    <property type="term" value="P:carbohydrate metabolic process"/>
    <property type="evidence" value="ECO:0007669"/>
    <property type="project" value="InterPro"/>
</dbReference>
<dbReference type="EMBL" id="WTUZ01000039">
    <property type="protein sequence ID" value="MZQ86256.1"/>
    <property type="molecule type" value="Genomic_DNA"/>
</dbReference>
<dbReference type="InterPro" id="IPR017853">
    <property type="entry name" value="GH"/>
</dbReference>
<dbReference type="Proteomes" id="UP000481087">
    <property type="component" value="Unassembled WGS sequence"/>
</dbReference>
<dbReference type="CDD" id="cd06595">
    <property type="entry name" value="GH31_u1"/>
    <property type="match status" value="1"/>
</dbReference>
<gene>
    <name evidence="6" type="ORF">GQF01_29560</name>
</gene>
<dbReference type="GO" id="GO:0004553">
    <property type="term" value="F:hydrolase activity, hydrolyzing O-glycosyl compounds"/>
    <property type="evidence" value="ECO:0007669"/>
    <property type="project" value="InterPro"/>
</dbReference>
<feature type="domain" description="Glycoside hydrolase family 31 TIM barrel" evidence="3">
    <location>
        <begin position="195"/>
        <end position="497"/>
    </location>
</feature>
<dbReference type="AlphaFoldDB" id="A0A6L8V9G3"/>
<keyword evidence="7" id="KW-1185">Reference proteome</keyword>
<reference evidence="6 7" key="1">
    <citation type="submission" date="2019-12" db="EMBL/GenBank/DDBJ databases">
        <title>Paenibacillus sp. nov. sp. isolated from soil.</title>
        <authorList>
            <person name="Kim J."/>
            <person name="Jeong S.E."/>
            <person name="Jung H.S."/>
            <person name="Jeon C.O."/>
        </authorList>
    </citation>
    <scope>NUCLEOTIDE SEQUENCE [LARGE SCALE GENOMIC DNA]</scope>
    <source>
        <strain evidence="6 7">5J-6</strain>
    </source>
</reference>
<dbReference type="InterPro" id="IPR048395">
    <property type="entry name" value="Glyco_hydro_31_C"/>
</dbReference>
<comment type="similarity">
    <text evidence="1 2">Belongs to the glycosyl hydrolase 31 family.</text>
</comment>
<dbReference type="Pfam" id="PF01055">
    <property type="entry name" value="Glyco_hydro_31_2nd"/>
    <property type="match status" value="1"/>
</dbReference>
<dbReference type="SUPFAM" id="SSF51011">
    <property type="entry name" value="Glycosyl hydrolase domain"/>
    <property type="match status" value="1"/>
</dbReference>
<dbReference type="InterPro" id="IPR000322">
    <property type="entry name" value="Glyco_hydro_31_TIM"/>
</dbReference>
<proteinExistence type="inferred from homology"/>
<accession>A0A6L8V9G3</accession>
<name>A0A6L8V9G3_9BACL</name>
<dbReference type="Gene3D" id="3.20.20.80">
    <property type="entry name" value="Glycosidases"/>
    <property type="match status" value="1"/>
</dbReference>
<dbReference type="InterPro" id="IPR033403">
    <property type="entry name" value="DUF5110"/>
</dbReference>
<evidence type="ECO:0000256" key="1">
    <source>
        <dbReference type="ARBA" id="ARBA00007806"/>
    </source>
</evidence>
<organism evidence="6 7">
    <name type="scientific">Paenibacillus silvestris</name>
    <dbReference type="NCBI Taxonomy" id="2606219"/>
    <lineage>
        <taxon>Bacteria</taxon>
        <taxon>Bacillati</taxon>
        <taxon>Bacillota</taxon>
        <taxon>Bacilli</taxon>
        <taxon>Bacillales</taxon>
        <taxon>Paenibacillaceae</taxon>
        <taxon>Paenibacillus</taxon>
    </lineage>
</organism>
<dbReference type="InterPro" id="IPR051816">
    <property type="entry name" value="Glycosyl_Hydrolase_31"/>
</dbReference>
<dbReference type="InterPro" id="IPR013780">
    <property type="entry name" value="Glyco_hydro_b"/>
</dbReference>
<keyword evidence="2" id="KW-0326">Glycosidase</keyword>
<comment type="caution">
    <text evidence="6">The sequence shown here is derived from an EMBL/GenBank/DDBJ whole genome shotgun (WGS) entry which is preliminary data.</text>
</comment>
<evidence type="ECO:0000256" key="2">
    <source>
        <dbReference type="RuleBase" id="RU361185"/>
    </source>
</evidence>
<dbReference type="Pfam" id="PF21365">
    <property type="entry name" value="Glyco_hydro_31_3rd"/>
    <property type="match status" value="1"/>
</dbReference>